<evidence type="ECO:0000256" key="4">
    <source>
        <dbReference type="ARBA" id="ARBA00022544"/>
    </source>
</evidence>
<keyword evidence="5 8" id="KW-0812">Transmembrane</keyword>
<keyword evidence="6 8" id="KW-1133">Transmembrane helix</keyword>
<keyword evidence="3" id="KW-0813">Transport</keyword>
<dbReference type="Pfam" id="PF03845">
    <property type="entry name" value="Spore_permease"/>
    <property type="match status" value="1"/>
</dbReference>
<feature type="transmembrane region" description="Helical" evidence="8">
    <location>
        <begin position="166"/>
        <end position="184"/>
    </location>
</feature>
<evidence type="ECO:0000256" key="6">
    <source>
        <dbReference type="ARBA" id="ARBA00022989"/>
    </source>
</evidence>
<feature type="transmembrane region" description="Helical" evidence="8">
    <location>
        <begin position="136"/>
        <end position="154"/>
    </location>
</feature>
<evidence type="ECO:0000256" key="3">
    <source>
        <dbReference type="ARBA" id="ARBA00022448"/>
    </source>
</evidence>
<accession>A0A1M6KBF2</accession>
<dbReference type="PANTHER" id="PTHR34975:SF2">
    <property type="entry name" value="SPORE GERMINATION PROTEIN A2"/>
    <property type="match status" value="1"/>
</dbReference>
<dbReference type="AlphaFoldDB" id="A0A1M6KBF2"/>
<keyword evidence="10" id="KW-1185">Reference proteome</keyword>
<feature type="transmembrane region" description="Helical" evidence="8">
    <location>
        <begin position="329"/>
        <end position="352"/>
    </location>
</feature>
<proteinExistence type="inferred from homology"/>
<dbReference type="PANTHER" id="PTHR34975">
    <property type="entry name" value="SPORE GERMINATION PROTEIN A2"/>
    <property type="match status" value="1"/>
</dbReference>
<feature type="transmembrane region" description="Helical" evidence="8">
    <location>
        <begin position="204"/>
        <end position="229"/>
    </location>
</feature>
<organism evidence="9 10">
    <name type="scientific">Propionispora hippei DSM 15287</name>
    <dbReference type="NCBI Taxonomy" id="1123003"/>
    <lineage>
        <taxon>Bacteria</taxon>
        <taxon>Bacillati</taxon>
        <taxon>Bacillota</taxon>
        <taxon>Negativicutes</taxon>
        <taxon>Selenomonadales</taxon>
        <taxon>Sporomusaceae</taxon>
        <taxon>Propionispora</taxon>
    </lineage>
</organism>
<evidence type="ECO:0000256" key="8">
    <source>
        <dbReference type="SAM" id="Phobius"/>
    </source>
</evidence>
<sequence>MYSVGKNVKQYMLNWQFLPERRGKRMIQISTWQLYCLMMLFEIGSTTVFGLGIDANEDAWLAILTAMFFGFLLLWVYTEIHRRYPERNLVEIIQQTFGNWLAIPLAMLYGLEFFWIATLNFREFGELISMILLPNIPLSIILIIFMLTVVYVLFLGCEVLARMGEIMFPIVVFFIIATIFLISASGEVSLHRLQPVLGNGVGPVLKAAIPAVLNFPFGEMVVFFMYWPFAREKKLVRKTSMFVTATIGVLLSSVLALMVAVLGVPLVKISTIPIYEVIKLINIMDIITNLDSIATVVMFIGGFFKMAIHFYGGILVYKTLLKVPRKHEKWLIVFFGTFWTWFSITYYPNLIFHRWAGLKVSISYFYSGFTVFELVCPVLLLIAIYLKDLQRRIRKTNNCQQEGS</sequence>
<reference evidence="9 10" key="1">
    <citation type="submission" date="2016-11" db="EMBL/GenBank/DDBJ databases">
        <authorList>
            <person name="Varghese N."/>
            <person name="Submissions S."/>
        </authorList>
    </citation>
    <scope>NUCLEOTIDE SEQUENCE [LARGE SCALE GENOMIC DNA]</scope>
    <source>
        <strain evidence="9 10">DSM 15287</strain>
    </source>
</reference>
<keyword evidence="7 8" id="KW-0472">Membrane</keyword>
<evidence type="ECO:0000256" key="1">
    <source>
        <dbReference type="ARBA" id="ARBA00004141"/>
    </source>
</evidence>
<evidence type="ECO:0000313" key="10">
    <source>
        <dbReference type="Proteomes" id="UP000322917"/>
    </source>
</evidence>
<feature type="transmembrane region" description="Helical" evidence="8">
    <location>
        <begin position="59"/>
        <end position="77"/>
    </location>
</feature>
<dbReference type="Gene3D" id="1.10.4160.10">
    <property type="entry name" value="Hydantoin permease"/>
    <property type="match status" value="1"/>
</dbReference>
<feature type="transmembrane region" description="Helical" evidence="8">
    <location>
        <begin position="32"/>
        <end position="53"/>
    </location>
</feature>
<feature type="transmembrane region" description="Helical" evidence="8">
    <location>
        <begin position="293"/>
        <end position="317"/>
    </location>
</feature>
<dbReference type="GO" id="GO:0009847">
    <property type="term" value="P:spore germination"/>
    <property type="evidence" value="ECO:0007669"/>
    <property type="project" value="InterPro"/>
</dbReference>
<evidence type="ECO:0000256" key="5">
    <source>
        <dbReference type="ARBA" id="ARBA00022692"/>
    </source>
</evidence>
<name>A0A1M6KBF2_9FIRM</name>
<dbReference type="NCBIfam" id="TIGR00912">
    <property type="entry name" value="2A0309"/>
    <property type="match status" value="1"/>
</dbReference>
<dbReference type="InterPro" id="IPR004761">
    <property type="entry name" value="Spore_GerAB"/>
</dbReference>
<comment type="similarity">
    <text evidence="2">Belongs to the amino acid-polyamine-organocation (APC) superfamily. Spore germination protein (SGP) (TC 2.A.3.9) family.</text>
</comment>
<comment type="subcellular location">
    <subcellularLocation>
        <location evidence="1">Membrane</location>
        <topology evidence="1">Multi-pass membrane protein</topology>
    </subcellularLocation>
</comment>
<dbReference type="Proteomes" id="UP000322917">
    <property type="component" value="Unassembled WGS sequence"/>
</dbReference>
<evidence type="ECO:0000313" key="9">
    <source>
        <dbReference type="EMBL" id="SHJ56308.1"/>
    </source>
</evidence>
<protein>
    <submittedName>
        <fullName evidence="9">Spore germination protein KB</fullName>
    </submittedName>
</protein>
<dbReference type="GO" id="GO:0016020">
    <property type="term" value="C:membrane"/>
    <property type="evidence" value="ECO:0007669"/>
    <property type="project" value="UniProtKB-SubCell"/>
</dbReference>
<keyword evidence="4" id="KW-0309">Germination</keyword>
<feature type="transmembrane region" description="Helical" evidence="8">
    <location>
        <begin position="364"/>
        <end position="386"/>
    </location>
</feature>
<gene>
    <name evidence="9" type="ORF">SAMN02745170_02822</name>
</gene>
<feature type="transmembrane region" description="Helical" evidence="8">
    <location>
        <begin position="241"/>
        <end position="267"/>
    </location>
</feature>
<evidence type="ECO:0000256" key="2">
    <source>
        <dbReference type="ARBA" id="ARBA00007998"/>
    </source>
</evidence>
<evidence type="ECO:0000256" key="7">
    <source>
        <dbReference type="ARBA" id="ARBA00023136"/>
    </source>
</evidence>
<feature type="transmembrane region" description="Helical" evidence="8">
    <location>
        <begin position="97"/>
        <end position="116"/>
    </location>
</feature>
<dbReference type="EMBL" id="FQZD01000026">
    <property type="protein sequence ID" value="SHJ56308.1"/>
    <property type="molecule type" value="Genomic_DNA"/>
</dbReference>